<evidence type="ECO:0000256" key="6">
    <source>
        <dbReference type="ARBA" id="ARBA00023136"/>
    </source>
</evidence>
<keyword evidence="6 8" id="KW-0472">Membrane</keyword>
<dbReference type="KEGG" id="xap:XA3_01780"/>
<keyword evidence="5 8" id="KW-1133">Transmembrane helix</keyword>
<keyword evidence="7" id="KW-0175">Coiled coil</keyword>
<feature type="domain" description="LcnD-like long helical bundle" evidence="9">
    <location>
        <begin position="98"/>
        <end position="311"/>
    </location>
</feature>
<dbReference type="Pfam" id="PF25940">
    <property type="entry name" value="LcnD_C"/>
    <property type="match status" value="1"/>
</dbReference>
<comment type="similarity">
    <text evidence="2">Belongs to the membrane fusion protein (MFP) (TC 8.A.1) family.</text>
</comment>
<keyword evidence="13" id="KW-1185">Reference proteome</keyword>
<accession>A0AAU9DA80</accession>
<keyword evidence="4 8" id="KW-0812">Transmembrane</keyword>
<evidence type="ECO:0000259" key="11">
    <source>
        <dbReference type="Pfam" id="PF25940"/>
    </source>
</evidence>
<dbReference type="InterPro" id="IPR058794">
    <property type="entry name" value="HB_LcnD"/>
</dbReference>
<feature type="transmembrane region" description="Helical" evidence="8">
    <location>
        <begin position="20"/>
        <end position="40"/>
    </location>
</feature>
<feature type="domain" description="LcnD-like C-terminal" evidence="11">
    <location>
        <begin position="355"/>
        <end position="442"/>
    </location>
</feature>
<keyword evidence="3" id="KW-0813">Transport</keyword>
<dbReference type="InterPro" id="IPR050739">
    <property type="entry name" value="MFP"/>
</dbReference>
<dbReference type="PANTHER" id="PTHR30386:SF26">
    <property type="entry name" value="TRANSPORT PROTEIN COMB"/>
    <property type="match status" value="1"/>
</dbReference>
<feature type="coiled-coil region" evidence="7">
    <location>
        <begin position="293"/>
        <end position="320"/>
    </location>
</feature>
<dbReference type="Pfam" id="PF25935">
    <property type="entry name" value="BSH_LcnD"/>
    <property type="match status" value="1"/>
</dbReference>
<dbReference type="Proteomes" id="UP001321861">
    <property type="component" value="Chromosome"/>
</dbReference>
<evidence type="ECO:0000259" key="10">
    <source>
        <dbReference type="Pfam" id="PF25935"/>
    </source>
</evidence>
<dbReference type="RefSeq" id="WP_317635683.1">
    <property type="nucleotide sequence ID" value="NZ_AP026802.1"/>
</dbReference>
<dbReference type="EMBL" id="AP026802">
    <property type="protein sequence ID" value="BDR57737.1"/>
    <property type="molecule type" value="Genomic_DNA"/>
</dbReference>
<proteinExistence type="inferred from homology"/>
<evidence type="ECO:0000256" key="7">
    <source>
        <dbReference type="SAM" id="Coils"/>
    </source>
</evidence>
<dbReference type="AlphaFoldDB" id="A0AAU9DA80"/>
<sequence>MDKSVLESSEFYNKRFNNFSIMIIIPTAILLFLVIMFSLIGQREITIKSVVQINSGKTVPVVQSMSNNKILKNYLNEGNYVHAKDVLVTYQSTDVNQQLDLLKSQSNLIQEQLKDLDTLKKSILQNKNLFNEDSKFGYNDLFKSYANQRQVYSLENSLVSEQSSQESGKKAKIINNLNSNLQTYNDQINSYQSIFNAIKNGGKPDNSTYNYIYQNYLAKDKELTTDSDKSANKNEYLDNLQQRIDQLKGSVQSTTQQKLELDNFDASKYNVESNEEKIASLQSDQLKNCSETKLSLNQKKDEIDLKIKSAKAEAKNLEVRAPATGIVHVLNPDQQTKLVGTGTALAQIYPALNSKQKIKLRSYIAPSDISSVKKGQKLRLKIVRNVPTPIIVEGEIKKISIAPVIMNKANYYVVEAFAKVDQNQVGKLHYGMTGQGSVITGKESFFTYYKNRLFNKGLDD</sequence>
<dbReference type="NCBIfam" id="TIGR01000">
    <property type="entry name" value="bacteriocin_acc"/>
    <property type="match status" value="1"/>
</dbReference>
<name>A0AAU9DA80_9LACO</name>
<reference evidence="12 13" key="1">
    <citation type="journal article" date="2023" name="Microbiol. Spectr.">
        <title>Symbiosis of Carpenter Bees with Uncharacterized Lactic Acid Bacteria Showing NAD Auxotrophy.</title>
        <authorList>
            <person name="Kawasaki S."/>
            <person name="Ozawa K."/>
            <person name="Mori T."/>
            <person name="Yamamoto A."/>
            <person name="Ito M."/>
            <person name="Ohkuma M."/>
            <person name="Sakamoto M."/>
            <person name="Matsutani M."/>
        </authorList>
    </citation>
    <scope>NUCLEOTIDE SEQUENCE [LARGE SCALE GENOMIC DNA]</scope>
    <source>
        <strain evidence="12 13">XA3</strain>
    </source>
</reference>
<dbReference type="InterPro" id="IPR005696">
    <property type="entry name" value="MesE/LcnD"/>
</dbReference>
<gene>
    <name evidence="12" type="ORF">XA3_01780</name>
</gene>
<evidence type="ECO:0000313" key="12">
    <source>
        <dbReference type="EMBL" id="BDR57737.1"/>
    </source>
</evidence>
<evidence type="ECO:0000256" key="4">
    <source>
        <dbReference type="ARBA" id="ARBA00022692"/>
    </source>
</evidence>
<feature type="domain" description="LcnD-like barrel-sandwich hybrid" evidence="10">
    <location>
        <begin position="59"/>
        <end position="350"/>
    </location>
</feature>
<evidence type="ECO:0000256" key="8">
    <source>
        <dbReference type="SAM" id="Phobius"/>
    </source>
</evidence>
<comment type="subcellular location">
    <subcellularLocation>
        <location evidence="1">Membrane</location>
        <topology evidence="1">Single-pass membrane protein</topology>
    </subcellularLocation>
</comment>
<evidence type="ECO:0000256" key="5">
    <source>
        <dbReference type="ARBA" id="ARBA00022989"/>
    </source>
</evidence>
<evidence type="ECO:0000256" key="2">
    <source>
        <dbReference type="ARBA" id="ARBA00009477"/>
    </source>
</evidence>
<dbReference type="Gene3D" id="2.40.30.170">
    <property type="match status" value="1"/>
</dbReference>
<evidence type="ECO:0000256" key="3">
    <source>
        <dbReference type="ARBA" id="ARBA00022448"/>
    </source>
</evidence>
<dbReference type="InterPro" id="IPR058786">
    <property type="entry name" value="BSH_LcnD"/>
</dbReference>
<evidence type="ECO:0000313" key="13">
    <source>
        <dbReference type="Proteomes" id="UP001321861"/>
    </source>
</evidence>
<dbReference type="PANTHER" id="PTHR30386">
    <property type="entry name" value="MEMBRANE FUSION SUBUNIT OF EMRAB-TOLC MULTIDRUG EFFLUX PUMP"/>
    <property type="match status" value="1"/>
</dbReference>
<evidence type="ECO:0000259" key="9">
    <source>
        <dbReference type="Pfam" id="PF25887"/>
    </source>
</evidence>
<evidence type="ECO:0000256" key="1">
    <source>
        <dbReference type="ARBA" id="ARBA00004167"/>
    </source>
</evidence>
<organism evidence="12 13">
    <name type="scientific">Xylocopilactobacillus apicola</name>
    <dbReference type="NCBI Taxonomy" id="2932184"/>
    <lineage>
        <taxon>Bacteria</taxon>
        <taxon>Bacillati</taxon>
        <taxon>Bacillota</taxon>
        <taxon>Bacilli</taxon>
        <taxon>Lactobacillales</taxon>
        <taxon>Lactobacillaceae</taxon>
        <taxon>Xylocopilactobacillus</taxon>
    </lineage>
</organism>
<dbReference type="InterPro" id="IPR058795">
    <property type="entry name" value="LcnD_C"/>
</dbReference>
<protein>
    <submittedName>
        <fullName evidence="12">Bacteriocin ABC transporter permease</fullName>
    </submittedName>
</protein>
<dbReference type="Pfam" id="PF25887">
    <property type="entry name" value="HB_LcnD"/>
    <property type="match status" value="1"/>
</dbReference>
<dbReference type="GO" id="GO:0016020">
    <property type="term" value="C:membrane"/>
    <property type="evidence" value="ECO:0007669"/>
    <property type="project" value="UniProtKB-SubCell"/>
</dbReference>